<feature type="domain" description="HTH cro/C1-type" evidence="1">
    <location>
        <begin position="11"/>
        <end position="65"/>
    </location>
</feature>
<dbReference type="SUPFAM" id="SSF47413">
    <property type="entry name" value="lambda repressor-like DNA-binding domains"/>
    <property type="match status" value="1"/>
</dbReference>
<dbReference type="CDD" id="cd00093">
    <property type="entry name" value="HTH_XRE"/>
    <property type="match status" value="1"/>
</dbReference>
<dbReference type="PROSITE" id="PS50943">
    <property type="entry name" value="HTH_CROC1"/>
    <property type="match status" value="1"/>
</dbReference>
<dbReference type="Gene3D" id="1.10.260.40">
    <property type="entry name" value="lambda repressor-like DNA-binding domains"/>
    <property type="match status" value="1"/>
</dbReference>
<evidence type="ECO:0000313" key="3">
    <source>
        <dbReference type="Proteomes" id="UP000824175"/>
    </source>
</evidence>
<reference evidence="2" key="1">
    <citation type="submission" date="2020-10" db="EMBL/GenBank/DDBJ databases">
        <authorList>
            <person name="Gilroy R."/>
        </authorList>
    </citation>
    <scope>NUCLEOTIDE SEQUENCE</scope>
    <source>
        <strain evidence="2">CHK195-11698</strain>
    </source>
</reference>
<dbReference type="InterPro" id="IPR010982">
    <property type="entry name" value="Lambda_DNA-bd_dom_sf"/>
</dbReference>
<gene>
    <name evidence="2" type="ORF">IAD15_08195</name>
</gene>
<dbReference type="InterPro" id="IPR001387">
    <property type="entry name" value="Cro/C1-type_HTH"/>
</dbReference>
<sequence length="329" mass="38613">MNYQTNMQKNLKYLLSLSGKNQHDFAMQYHLSDGTLSSYLNGKTTIQLDTLIRLQEDFHFSIDDFLTRDFSQADLAHANAKELTRYQGLYTMYYFDPSRHPGTFDQKDQLEYGILYIQSISVPFQPDINQLTGLFGFDLDGLRACWEHYRSRPDALLQAIPQEGIYRYQGQMHFLEGILNFQLNNQDKDFILYSVNQPRGQKAYIGGMGLCASISRGLQRVPCMQYMGSCRGLITASPGEIADHLRLGKEDIHLNLEVRRLLRRIDDYFNPYAEYQDLDTDEKEILIQHHLERIVLDTIETQVLPFEKATQQRDYQWYQWIKPFVEERE</sequence>
<evidence type="ECO:0000259" key="1">
    <source>
        <dbReference type="PROSITE" id="PS50943"/>
    </source>
</evidence>
<dbReference type="AlphaFoldDB" id="A0A9D1HNX6"/>
<dbReference type="GO" id="GO:0003677">
    <property type="term" value="F:DNA binding"/>
    <property type="evidence" value="ECO:0007669"/>
    <property type="project" value="InterPro"/>
</dbReference>
<reference evidence="2" key="2">
    <citation type="journal article" date="2021" name="PeerJ">
        <title>Extensive microbial diversity within the chicken gut microbiome revealed by metagenomics and culture.</title>
        <authorList>
            <person name="Gilroy R."/>
            <person name="Ravi A."/>
            <person name="Getino M."/>
            <person name="Pursley I."/>
            <person name="Horton D.L."/>
            <person name="Alikhan N.F."/>
            <person name="Baker D."/>
            <person name="Gharbi K."/>
            <person name="Hall N."/>
            <person name="Watson M."/>
            <person name="Adriaenssens E.M."/>
            <person name="Foster-Nyarko E."/>
            <person name="Jarju S."/>
            <person name="Secka A."/>
            <person name="Antonio M."/>
            <person name="Oren A."/>
            <person name="Chaudhuri R.R."/>
            <person name="La Ragione R."/>
            <person name="Hildebrand F."/>
            <person name="Pallen M.J."/>
        </authorList>
    </citation>
    <scope>NUCLEOTIDE SEQUENCE</scope>
    <source>
        <strain evidence="2">CHK195-11698</strain>
    </source>
</reference>
<dbReference type="Pfam" id="PF01381">
    <property type="entry name" value="HTH_3"/>
    <property type="match status" value="1"/>
</dbReference>
<dbReference type="Proteomes" id="UP000824175">
    <property type="component" value="Unassembled WGS sequence"/>
</dbReference>
<name>A0A9D1HNX6_9FIRM</name>
<organism evidence="2 3">
    <name type="scientific">Candidatus Fimiplasma intestinipullorum</name>
    <dbReference type="NCBI Taxonomy" id="2840825"/>
    <lineage>
        <taxon>Bacteria</taxon>
        <taxon>Bacillati</taxon>
        <taxon>Bacillota</taxon>
        <taxon>Clostridia</taxon>
        <taxon>Eubacteriales</taxon>
        <taxon>Candidatus Fimiplasma</taxon>
    </lineage>
</organism>
<dbReference type="EMBL" id="DVMJ01000067">
    <property type="protein sequence ID" value="HIU14033.1"/>
    <property type="molecule type" value="Genomic_DNA"/>
</dbReference>
<proteinExistence type="predicted"/>
<comment type="caution">
    <text evidence="2">The sequence shown here is derived from an EMBL/GenBank/DDBJ whole genome shotgun (WGS) entry which is preliminary data.</text>
</comment>
<evidence type="ECO:0000313" key="2">
    <source>
        <dbReference type="EMBL" id="HIU14033.1"/>
    </source>
</evidence>
<protein>
    <submittedName>
        <fullName evidence="2">Helix-turn-helix transcriptional regulator</fullName>
    </submittedName>
</protein>
<accession>A0A9D1HNX6</accession>